<evidence type="ECO:0000313" key="4">
    <source>
        <dbReference type="Proteomes" id="UP000821853"/>
    </source>
</evidence>
<dbReference type="InterPro" id="IPR057251">
    <property type="entry name" value="FP_C"/>
</dbReference>
<reference evidence="3 4" key="1">
    <citation type="journal article" date="2020" name="Cell">
        <title>Large-Scale Comparative Analyses of Tick Genomes Elucidate Their Genetic Diversity and Vector Capacities.</title>
        <authorList>
            <consortium name="Tick Genome and Microbiome Consortium (TIGMIC)"/>
            <person name="Jia N."/>
            <person name="Wang J."/>
            <person name="Shi W."/>
            <person name="Du L."/>
            <person name="Sun Y."/>
            <person name="Zhan W."/>
            <person name="Jiang J.F."/>
            <person name="Wang Q."/>
            <person name="Zhang B."/>
            <person name="Ji P."/>
            <person name="Bell-Sakyi L."/>
            <person name="Cui X.M."/>
            <person name="Yuan T.T."/>
            <person name="Jiang B.G."/>
            <person name="Yang W.F."/>
            <person name="Lam T.T."/>
            <person name="Chang Q.C."/>
            <person name="Ding S.J."/>
            <person name="Wang X.J."/>
            <person name="Zhu J.G."/>
            <person name="Ruan X.D."/>
            <person name="Zhao L."/>
            <person name="Wei J.T."/>
            <person name="Ye R.Z."/>
            <person name="Que T.C."/>
            <person name="Du C.H."/>
            <person name="Zhou Y.H."/>
            <person name="Cheng J.X."/>
            <person name="Dai P.F."/>
            <person name="Guo W.B."/>
            <person name="Han X.H."/>
            <person name="Huang E.J."/>
            <person name="Li L.F."/>
            <person name="Wei W."/>
            <person name="Gao Y.C."/>
            <person name="Liu J.Z."/>
            <person name="Shao H.Z."/>
            <person name="Wang X."/>
            <person name="Wang C.C."/>
            <person name="Yang T.C."/>
            <person name="Huo Q.B."/>
            <person name="Li W."/>
            <person name="Chen H.Y."/>
            <person name="Chen S.E."/>
            <person name="Zhou L.G."/>
            <person name="Ni X.B."/>
            <person name="Tian J.H."/>
            <person name="Sheng Y."/>
            <person name="Liu T."/>
            <person name="Pan Y.S."/>
            <person name="Xia L.Y."/>
            <person name="Li J."/>
            <person name="Zhao F."/>
            <person name="Cao W.C."/>
        </authorList>
    </citation>
    <scope>NUCLEOTIDE SEQUENCE [LARGE SCALE GENOMIC DNA]</scope>
    <source>
        <strain evidence="3">HaeL-2018</strain>
    </source>
</reference>
<dbReference type="PANTHER" id="PTHR11505">
    <property type="entry name" value="L1 TRANSPOSABLE ELEMENT-RELATED"/>
    <property type="match status" value="1"/>
</dbReference>
<gene>
    <name evidence="3" type="ORF">HPB48_020080</name>
</gene>
<feature type="domain" description="FP protein C-terminal" evidence="2">
    <location>
        <begin position="223"/>
        <end position="272"/>
    </location>
</feature>
<dbReference type="InterPro" id="IPR004244">
    <property type="entry name" value="Transposase_22"/>
</dbReference>
<keyword evidence="1" id="KW-0175">Coiled coil</keyword>
<dbReference type="Gene3D" id="3.30.70.1820">
    <property type="entry name" value="L1 transposable element, RRM domain"/>
    <property type="match status" value="1"/>
</dbReference>
<dbReference type="Gene3D" id="6.10.250.3110">
    <property type="match status" value="1"/>
</dbReference>
<protein>
    <recommendedName>
        <fullName evidence="2">FP protein C-terminal domain-containing protein</fullName>
    </recommendedName>
</protein>
<evidence type="ECO:0000313" key="3">
    <source>
        <dbReference type="EMBL" id="KAH9359463.1"/>
    </source>
</evidence>
<keyword evidence="4" id="KW-1185">Reference proteome</keyword>
<dbReference type="AlphaFoldDB" id="A0A9J6F9J1"/>
<accession>A0A9J6F9J1</accession>
<dbReference type="Pfam" id="PF25298">
    <property type="entry name" value="Baculo_FP_2nd"/>
    <property type="match status" value="1"/>
</dbReference>
<dbReference type="OrthoDB" id="6509011at2759"/>
<evidence type="ECO:0000256" key="1">
    <source>
        <dbReference type="SAM" id="Coils"/>
    </source>
</evidence>
<sequence>MPDTPHPLEEIASALGDKAPNSIKEVVKVLNELIVKLVEATTEIKTEIRNLASSNKDVKDELETVKNSLKFFSDSFDEIKGDMKTMRKELIVAQGQTLECQKENQRLNKELRDVQKQLIELNQYGRRNNIELKGVPSSQDEDLHKVVQNAAATLKVDMSIQDIDIVHRVQTRGDGPSNIIARFVSRSKRDQFLLAAKKTRLNTGMLGFGGNEPVFVNEHLCLENKVLLGKAIRTKREKNWKFAWVVDGKILMRKTEKSKAVHVTCEDDLEMIT</sequence>
<name>A0A9J6F9J1_HAELO</name>
<dbReference type="VEuPathDB" id="VectorBase:HLOH_042780"/>
<proteinExistence type="predicted"/>
<dbReference type="EMBL" id="JABSTR010000001">
    <property type="protein sequence ID" value="KAH9359463.1"/>
    <property type="molecule type" value="Genomic_DNA"/>
</dbReference>
<organism evidence="3 4">
    <name type="scientific">Haemaphysalis longicornis</name>
    <name type="common">Bush tick</name>
    <dbReference type="NCBI Taxonomy" id="44386"/>
    <lineage>
        <taxon>Eukaryota</taxon>
        <taxon>Metazoa</taxon>
        <taxon>Ecdysozoa</taxon>
        <taxon>Arthropoda</taxon>
        <taxon>Chelicerata</taxon>
        <taxon>Arachnida</taxon>
        <taxon>Acari</taxon>
        <taxon>Parasitiformes</taxon>
        <taxon>Ixodida</taxon>
        <taxon>Ixodoidea</taxon>
        <taxon>Ixodidae</taxon>
        <taxon>Haemaphysalinae</taxon>
        <taxon>Haemaphysalis</taxon>
    </lineage>
</organism>
<comment type="caution">
    <text evidence="3">The sequence shown here is derived from an EMBL/GenBank/DDBJ whole genome shotgun (WGS) entry which is preliminary data.</text>
</comment>
<dbReference type="OMA" id="XYSAKKE"/>
<dbReference type="Proteomes" id="UP000821853">
    <property type="component" value="Chromosome 1"/>
</dbReference>
<evidence type="ECO:0000259" key="2">
    <source>
        <dbReference type="Pfam" id="PF25298"/>
    </source>
</evidence>
<feature type="coiled-coil region" evidence="1">
    <location>
        <begin position="97"/>
        <end position="124"/>
    </location>
</feature>